<dbReference type="EMBL" id="AUZY01003086">
    <property type="protein sequence ID" value="EQD70612.1"/>
    <property type="molecule type" value="Genomic_DNA"/>
</dbReference>
<protein>
    <submittedName>
        <fullName evidence="1">Transposase, Rhodopirellula-type</fullName>
    </submittedName>
</protein>
<evidence type="ECO:0000313" key="1">
    <source>
        <dbReference type="EMBL" id="EQD70612.1"/>
    </source>
</evidence>
<feature type="non-terminal residue" evidence="1">
    <location>
        <position position="62"/>
    </location>
</feature>
<reference evidence="1" key="1">
    <citation type="submission" date="2013-08" db="EMBL/GenBank/DDBJ databases">
        <authorList>
            <person name="Mendez C."/>
            <person name="Richter M."/>
            <person name="Ferrer M."/>
            <person name="Sanchez J."/>
        </authorList>
    </citation>
    <scope>NUCLEOTIDE SEQUENCE</scope>
</reference>
<dbReference type="InterPro" id="IPR011518">
    <property type="entry name" value="Transposase_36"/>
</dbReference>
<accession>T1BLI7</accession>
<organism evidence="1">
    <name type="scientific">mine drainage metagenome</name>
    <dbReference type="NCBI Taxonomy" id="410659"/>
    <lineage>
        <taxon>unclassified sequences</taxon>
        <taxon>metagenomes</taxon>
        <taxon>ecological metagenomes</taxon>
    </lineage>
</organism>
<name>T1BLI7_9ZZZZ</name>
<proteinExistence type="predicted"/>
<gene>
    <name evidence="1" type="ORF">B1B_04900</name>
</gene>
<sequence length="62" mass="7022">MAGLRGRGGANGSTKRGWKYHLNELSEELGLSVSVCHYPPGTSKWNRIEHRMFSYISLNWQG</sequence>
<reference evidence="1" key="2">
    <citation type="journal article" date="2014" name="ISME J.">
        <title>Microbial stratification in low pH oxic and suboxic macroscopic growths along an acid mine drainage.</title>
        <authorList>
            <person name="Mendez-Garcia C."/>
            <person name="Mesa V."/>
            <person name="Sprenger R.R."/>
            <person name="Richter M."/>
            <person name="Diez M.S."/>
            <person name="Solano J."/>
            <person name="Bargiela R."/>
            <person name="Golyshina O.V."/>
            <person name="Manteca A."/>
            <person name="Ramos J.L."/>
            <person name="Gallego J.R."/>
            <person name="Llorente I."/>
            <person name="Martins Dos Santos V.A."/>
            <person name="Jensen O.N."/>
            <person name="Pelaez A.I."/>
            <person name="Sanchez J."/>
            <person name="Ferrer M."/>
        </authorList>
    </citation>
    <scope>NUCLEOTIDE SEQUENCE</scope>
</reference>
<comment type="caution">
    <text evidence="1">The sequence shown here is derived from an EMBL/GenBank/DDBJ whole genome shotgun (WGS) entry which is preliminary data.</text>
</comment>
<dbReference type="AlphaFoldDB" id="T1BLI7"/>
<dbReference type="Pfam" id="PF07592">
    <property type="entry name" value="DDE_Tnp_ISAZ013"/>
    <property type="match status" value="1"/>
</dbReference>